<sequence length="160" mass="17728">LKRNTESSIFQLLLLIETINMKKILFIGMLLIGCEDNKGKQSEFDSSLPTLNLDKFRIVEAGGGFGMATTYSLSFSGYIINTTENVFKTYRQQIIFTAANGNQTTGEITLPMFRWLCPFDSLYGGGKSENVETATYIDSVVSWEAIESGLIVNYGTGNEC</sequence>
<reference evidence="2" key="1">
    <citation type="submission" date="2018-05" db="EMBL/GenBank/DDBJ databases">
        <authorList>
            <person name="Lanie J.A."/>
            <person name="Ng W.-L."/>
            <person name="Kazmierczak K.M."/>
            <person name="Andrzejewski T.M."/>
            <person name="Davidsen T.M."/>
            <person name="Wayne K.J."/>
            <person name="Tettelin H."/>
            <person name="Glass J.I."/>
            <person name="Rusch D."/>
            <person name="Podicherti R."/>
            <person name="Tsui H.-C.T."/>
            <person name="Winkler M.E."/>
        </authorList>
    </citation>
    <scope>NUCLEOTIDE SEQUENCE</scope>
</reference>
<dbReference type="AlphaFoldDB" id="A0A382LKG9"/>
<proteinExistence type="predicted"/>
<gene>
    <name evidence="2" type="ORF">METZ01_LOCUS288215</name>
</gene>
<name>A0A382LKG9_9ZZZZ</name>
<keyword evidence="1" id="KW-0812">Transmembrane</keyword>
<organism evidence="2">
    <name type="scientific">marine metagenome</name>
    <dbReference type="NCBI Taxonomy" id="408172"/>
    <lineage>
        <taxon>unclassified sequences</taxon>
        <taxon>metagenomes</taxon>
        <taxon>ecological metagenomes</taxon>
    </lineage>
</organism>
<protein>
    <submittedName>
        <fullName evidence="2">Uncharacterized protein</fullName>
    </submittedName>
</protein>
<keyword evidence="1" id="KW-1133">Transmembrane helix</keyword>
<evidence type="ECO:0000313" key="2">
    <source>
        <dbReference type="EMBL" id="SVC35361.1"/>
    </source>
</evidence>
<keyword evidence="1" id="KW-0472">Membrane</keyword>
<accession>A0A382LKG9</accession>
<dbReference type="EMBL" id="UINC01086682">
    <property type="protein sequence ID" value="SVC35361.1"/>
    <property type="molecule type" value="Genomic_DNA"/>
</dbReference>
<feature type="transmembrane region" description="Helical" evidence="1">
    <location>
        <begin position="12"/>
        <end position="32"/>
    </location>
</feature>
<feature type="non-terminal residue" evidence="2">
    <location>
        <position position="160"/>
    </location>
</feature>
<feature type="non-terminal residue" evidence="2">
    <location>
        <position position="1"/>
    </location>
</feature>
<evidence type="ECO:0000256" key="1">
    <source>
        <dbReference type="SAM" id="Phobius"/>
    </source>
</evidence>